<evidence type="ECO:0000256" key="1">
    <source>
        <dbReference type="SAM" id="Phobius"/>
    </source>
</evidence>
<feature type="transmembrane region" description="Helical" evidence="1">
    <location>
        <begin position="108"/>
        <end position="128"/>
    </location>
</feature>
<keyword evidence="3" id="KW-1185">Reference proteome</keyword>
<accession>A0A510DTD2</accession>
<feature type="transmembrane region" description="Helical" evidence="1">
    <location>
        <begin position="75"/>
        <end position="96"/>
    </location>
</feature>
<dbReference type="EMBL" id="AP018929">
    <property type="protein sequence ID" value="BBG23415.1"/>
    <property type="molecule type" value="Genomic_DNA"/>
</dbReference>
<keyword evidence="1" id="KW-1133">Transmembrane helix</keyword>
<dbReference type="KEGG" id="step:IC006_0699"/>
<evidence type="ECO:0000313" key="3">
    <source>
        <dbReference type="Proteomes" id="UP000322983"/>
    </source>
</evidence>
<name>A0A510DTD2_9CREN</name>
<organism evidence="2 3">
    <name type="scientific">Sulfuracidifex tepidarius</name>
    <dbReference type="NCBI Taxonomy" id="1294262"/>
    <lineage>
        <taxon>Archaea</taxon>
        <taxon>Thermoproteota</taxon>
        <taxon>Thermoprotei</taxon>
        <taxon>Sulfolobales</taxon>
        <taxon>Sulfolobaceae</taxon>
        <taxon>Sulfuracidifex</taxon>
    </lineage>
</organism>
<feature type="transmembrane region" description="Helical" evidence="1">
    <location>
        <begin position="45"/>
        <end position="63"/>
    </location>
</feature>
<dbReference type="STRING" id="1294262.GCA_001316085_01984"/>
<feature type="transmembrane region" description="Helical" evidence="1">
    <location>
        <begin position="6"/>
        <end position="24"/>
    </location>
</feature>
<evidence type="ECO:0000313" key="2">
    <source>
        <dbReference type="EMBL" id="BBG23415.1"/>
    </source>
</evidence>
<dbReference type="AlphaFoldDB" id="A0A510DTD2"/>
<feature type="transmembrane region" description="Helical" evidence="1">
    <location>
        <begin position="164"/>
        <end position="186"/>
    </location>
</feature>
<feature type="transmembrane region" description="Helical" evidence="1">
    <location>
        <begin position="134"/>
        <end position="152"/>
    </location>
</feature>
<reference evidence="2 3" key="1">
    <citation type="journal article" date="2020" name="Int. J. Syst. Evol. Microbiol.">
        <title>Sulfuracidifex tepidarius gen. nov., sp. nov. and transfer of Sulfolobus metallicus Huber and Stetter 1992 to the genus Sulfuracidifex as Sulfuracidifex metallicus comb. nov.</title>
        <authorList>
            <person name="Itoh T."/>
            <person name="Miura T."/>
            <person name="Sakai H.D."/>
            <person name="Kato S."/>
            <person name="Ohkuma M."/>
            <person name="Takashina T."/>
        </authorList>
    </citation>
    <scope>NUCLEOTIDE SEQUENCE [LARGE SCALE GENOMIC DNA]</scope>
    <source>
        <strain evidence="2 3">IC-006</strain>
    </source>
</reference>
<dbReference type="Proteomes" id="UP000322983">
    <property type="component" value="Chromosome"/>
</dbReference>
<dbReference type="RefSeq" id="WP_054846140.1">
    <property type="nucleotide sequence ID" value="NZ_AP018929.1"/>
</dbReference>
<keyword evidence="1" id="KW-0812">Transmembrane</keyword>
<sequence length="192" mass="21178">MVGPLPPLAVGFFGLGTGYYIYGGTEFFRFPKDGGTALNHSLGQWGIWMPGFLQFLTGTYLWLGLTVFKAFQSSPVTYMAALAFTAYGVHWFALGINKYIGGDSRVDGYMAIAFLWISIIGATVFGYAKDYPVMVLFILLALVYISDIPASLLQSPSWTRVKGFWHLITGTWLMYLTFAAALNFGLGFTLPL</sequence>
<dbReference type="GeneID" id="41714513"/>
<gene>
    <name evidence="2" type="ORF">IC006_0699</name>
</gene>
<protein>
    <submittedName>
        <fullName evidence="2">Uncharacterized protein</fullName>
    </submittedName>
</protein>
<keyword evidence="1" id="KW-0472">Membrane</keyword>
<proteinExistence type="predicted"/>
<dbReference type="OrthoDB" id="55583at2157"/>